<comment type="caution">
    <text evidence="1">The sequence shown here is derived from an EMBL/GenBank/DDBJ whole genome shotgun (WGS) entry which is preliminary data.</text>
</comment>
<name>A0A844HK49_9RHOB</name>
<proteinExistence type="predicted"/>
<organism evidence="1 2">
    <name type="scientific">Paracoccus litorisediminis</name>
    <dbReference type="NCBI Taxonomy" id="2006130"/>
    <lineage>
        <taxon>Bacteria</taxon>
        <taxon>Pseudomonadati</taxon>
        <taxon>Pseudomonadota</taxon>
        <taxon>Alphaproteobacteria</taxon>
        <taxon>Rhodobacterales</taxon>
        <taxon>Paracoccaceae</taxon>
        <taxon>Paracoccus</taxon>
    </lineage>
</organism>
<dbReference type="AlphaFoldDB" id="A0A844HK49"/>
<reference evidence="1 2" key="1">
    <citation type="submission" date="2019-11" db="EMBL/GenBank/DDBJ databases">
        <authorList>
            <person name="Dong K."/>
        </authorList>
    </citation>
    <scope>NUCLEOTIDE SEQUENCE [LARGE SCALE GENOMIC DNA]</scope>
    <source>
        <strain evidence="1 2">NBRC 112902</strain>
    </source>
</reference>
<keyword evidence="2" id="KW-1185">Reference proteome</keyword>
<sequence>MFASATNRQPQGLADRLLTLIGLRERDKPTLCVSETDRFAALDDPATRKALSVLPPHLLRDIGVNTPDDGHHGQPVEGDALRKYLW</sequence>
<dbReference type="Proteomes" id="UP000449846">
    <property type="component" value="Unassembled WGS sequence"/>
</dbReference>
<gene>
    <name evidence="1" type="ORF">GL300_02580</name>
</gene>
<accession>A0A844HK49</accession>
<protein>
    <submittedName>
        <fullName evidence="1">DUF1127 domain-containing protein</fullName>
    </submittedName>
</protein>
<dbReference type="EMBL" id="WMIG01000001">
    <property type="protein sequence ID" value="MTH58092.1"/>
    <property type="molecule type" value="Genomic_DNA"/>
</dbReference>
<dbReference type="RefSeq" id="WP_155037997.1">
    <property type="nucleotide sequence ID" value="NZ_JBHGCD010000001.1"/>
</dbReference>
<evidence type="ECO:0000313" key="2">
    <source>
        <dbReference type="Proteomes" id="UP000449846"/>
    </source>
</evidence>
<evidence type="ECO:0000313" key="1">
    <source>
        <dbReference type="EMBL" id="MTH58092.1"/>
    </source>
</evidence>
<dbReference type="OrthoDB" id="7776219at2"/>